<sequence>MFERLVEQARRVQPLGTFDRLFEGQRIAQRAIIESRVCPIEKREMLRHLCLSLVDGVDIGALGYRVIELDDQTFTIFGWCRSVVCKPTHFGPDFSRSPELPDSFGVLPLFGISERQVVGESHDRCGGSGSQVAATDDAHRC</sequence>
<gene>
    <name evidence="1" type="ORF">GALL_480300</name>
</gene>
<evidence type="ECO:0000313" key="1">
    <source>
        <dbReference type="EMBL" id="OIQ70358.1"/>
    </source>
</evidence>
<reference evidence="1" key="1">
    <citation type="submission" date="2016-10" db="EMBL/GenBank/DDBJ databases">
        <title>Sequence of Gallionella enrichment culture.</title>
        <authorList>
            <person name="Poehlein A."/>
            <person name="Muehling M."/>
            <person name="Daniel R."/>
        </authorList>
    </citation>
    <scope>NUCLEOTIDE SEQUENCE</scope>
</reference>
<comment type="caution">
    <text evidence="1">The sequence shown here is derived from an EMBL/GenBank/DDBJ whole genome shotgun (WGS) entry which is preliminary data.</text>
</comment>
<proteinExistence type="predicted"/>
<dbReference type="EMBL" id="MLJW01004244">
    <property type="protein sequence ID" value="OIQ70358.1"/>
    <property type="molecule type" value="Genomic_DNA"/>
</dbReference>
<organism evidence="1">
    <name type="scientific">mine drainage metagenome</name>
    <dbReference type="NCBI Taxonomy" id="410659"/>
    <lineage>
        <taxon>unclassified sequences</taxon>
        <taxon>metagenomes</taxon>
        <taxon>ecological metagenomes</taxon>
    </lineage>
</organism>
<protein>
    <submittedName>
        <fullName evidence="1">Uncharacterized protein</fullName>
    </submittedName>
</protein>
<dbReference type="AlphaFoldDB" id="A0A1J5PG23"/>
<name>A0A1J5PG23_9ZZZZ</name>
<accession>A0A1J5PG23</accession>